<reference evidence="1" key="1">
    <citation type="submission" date="2021-03" db="EMBL/GenBank/DDBJ databases">
        <title>Evolutionary priming and transition to the ectomycorrhizal habit in an iconic lineage of mushroom-forming fungi: is preadaptation a requirement?</title>
        <authorList>
            <consortium name="DOE Joint Genome Institute"/>
            <person name="Looney B.P."/>
            <person name="Miyauchi S."/>
            <person name="Morin E."/>
            <person name="Drula E."/>
            <person name="Courty P.E."/>
            <person name="Chicoki N."/>
            <person name="Fauchery L."/>
            <person name="Kohler A."/>
            <person name="Kuo A."/>
            <person name="LaButti K."/>
            <person name="Pangilinan J."/>
            <person name="Lipzen A."/>
            <person name="Riley R."/>
            <person name="Andreopoulos W."/>
            <person name="He G."/>
            <person name="Johnson J."/>
            <person name="Barry K.W."/>
            <person name="Grigoriev I.V."/>
            <person name="Nagy L."/>
            <person name="Hibbett D."/>
            <person name="Henrissat B."/>
            <person name="Matheny P.B."/>
            <person name="Labbe J."/>
            <person name="Martin A.F."/>
        </authorList>
    </citation>
    <scope>NUCLEOTIDE SEQUENCE</scope>
    <source>
        <strain evidence="1">BPL698</strain>
    </source>
</reference>
<keyword evidence="2" id="KW-1185">Reference proteome</keyword>
<proteinExistence type="predicted"/>
<protein>
    <submittedName>
        <fullName evidence="1">Uncharacterized protein</fullName>
    </submittedName>
</protein>
<dbReference type="EMBL" id="JAGFNK010000195">
    <property type="protein sequence ID" value="KAI9459818.1"/>
    <property type="molecule type" value="Genomic_DNA"/>
</dbReference>
<gene>
    <name evidence="1" type="ORF">F5148DRAFT_1150804</name>
</gene>
<sequence length="295" mass="32655">MTTRAIAVLNIFDNFCPHLTLEPLVPSLLVPDTHPALGLLHPQVVKAFRTDNTWHKAHGHPLTWDIPDSNFTSTSTSVDGTTTHNGAALPPYIASIHCLCPSPHPRIAIQFMLDHSLVTQVKQQQEAHEVMKIAIQFMLDHSLVTQVKQQQEAHEVTKIVCPASSTPTSQLTHPSVIPEIVINPVTGPASVPTTMMVLALTLRSPTKWEGWLTCRHDRWAKVACAGMWSSMTCIELQAACCAWMDKICALIKKLGELLCFHLQPSGCEQELMREFFTARQVSGHPVVLSNWGCLI</sequence>
<evidence type="ECO:0000313" key="2">
    <source>
        <dbReference type="Proteomes" id="UP001207468"/>
    </source>
</evidence>
<accession>A0ACC0U2P5</accession>
<evidence type="ECO:0000313" key="1">
    <source>
        <dbReference type="EMBL" id="KAI9459818.1"/>
    </source>
</evidence>
<dbReference type="Proteomes" id="UP001207468">
    <property type="component" value="Unassembled WGS sequence"/>
</dbReference>
<organism evidence="1 2">
    <name type="scientific">Russula earlei</name>
    <dbReference type="NCBI Taxonomy" id="71964"/>
    <lineage>
        <taxon>Eukaryota</taxon>
        <taxon>Fungi</taxon>
        <taxon>Dikarya</taxon>
        <taxon>Basidiomycota</taxon>
        <taxon>Agaricomycotina</taxon>
        <taxon>Agaricomycetes</taxon>
        <taxon>Russulales</taxon>
        <taxon>Russulaceae</taxon>
        <taxon>Russula</taxon>
    </lineage>
</organism>
<name>A0ACC0U2P5_9AGAM</name>
<comment type="caution">
    <text evidence="1">The sequence shown here is derived from an EMBL/GenBank/DDBJ whole genome shotgun (WGS) entry which is preliminary data.</text>
</comment>